<dbReference type="InterPro" id="IPR056646">
    <property type="entry name" value="DUF7744"/>
</dbReference>
<dbReference type="Pfam" id="PF24897">
    <property type="entry name" value="DUF7744"/>
    <property type="match status" value="1"/>
</dbReference>
<comment type="caution">
    <text evidence="2">The sequence shown here is derived from an EMBL/GenBank/DDBJ whole genome shotgun (WGS) entry which is preliminary data.</text>
</comment>
<evidence type="ECO:0000259" key="1">
    <source>
        <dbReference type="Pfam" id="PF24897"/>
    </source>
</evidence>
<evidence type="ECO:0000313" key="2">
    <source>
        <dbReference type="EMBL" id="OGG50802.1"/>
    </source>
</evidence>
<reference evidence="2 3" key="1">
    <citation type="journal article" date="2016" name="Nat. Commun.">
        <title>Thousands of microbial genomes shed light on interconnected biogeochemical processes in an aquifer system.</title>
        <authorList>
            <person name="Anantharaman K."/>
            <person name="Brown C.T."/>
            <person name="Hug L.A."/>
            <person name="Sharon I."/>
            <person name="Castelle C.J."/>
            <person name="Probst A.J."/>
            <person name="Thomas B.C."/>
            <person name="Singh A."/>
            <person name="Wilkins M.J."/>
            <person name="Karaoz U."/>
            <person name="Brodie E.L."/>
            <person name="Williams K.H."/>
            <person name="Hubbard S.S."/>
            <person name="Banfield J.F."/>
        </authorList>
    </citation>
    <scope>NUCLEOTIDE SEQUENCE [LARGE SCALE GENOMIC DNA]</scope>
    <source>
        <strain evidence="3">RIFCSPLOWO2_12_FULL_64_10</strain>
    </source>
</reference>
<name>A0A1F6CPL0_HANXR</name>
<dbReference type="InterPro" id="IPR007555">
    <property type="entry name" value="DUF499"/>
</dbReference>
<evidence type="ECO:0000313" key="3">
    <source>
        <dbReference type="Proteomes" id="UP000178606"/>
    </source>
</evidence>
<dbReference type="Proteomes" id="UP000178606">
    <property type="component" value="Unassembled WGS sequence"/>
</dbReference>
<feature type="domain" description="DUF7744" evidence="1">
    <location>
        <begin position="980"/>
        <end position="1078"/>
    </location>
</feature>
<protein>
    <submittedName>
        <fullName evidence="2">AAA family ATPase</fullName>
    </submittedName>
</protein>
<dbReference type="Pfam" id="PF04465">
    <property type="entry name" value="DUF499"/>
    <property type="match status" value="1"/>
</dbReference>
<sequence length="1081" mass="118807">MRSILETCTPRPDLLKGTFNQEIFTASLSQVMDHYRGQATTIHNIYTDAEPFFREGTYPTDGLRMVLSDVFGRLSGDNSVPAILRLETAFGGGKTHTLISLVHLGVRGKELSSLAGEVIDVGLLPEPNEVRVVGVAGDELPIHKPKGRKLIPYTLWGEIAYQVGGEALYRQVEEDAASYGSPGKNYFDAVLGGRKVLLLLDELAQYATRLEAAHSGGGQNLGTFLMSLNNYARTHSGVAVVLTLASQADAFARQTQTLARLISDVRGEEVDEVQAVGMAQQAEKDVRSVVARDATTVVPVQAAEIARVLSKRLFQKIDPSAASETADAYMEMYRKNSASLPDQATREDFRDQLVSYYPFHPRLIAFLTHKLATVENFHGTRGVLRVLTLAVRNLWQKQAGIPLIHTCHMDVRDARTVSEIIGRTGSGDLLPILNADIGSVDTATIEGGKSNAELADEKNPHPAGLPLYELTWKTVFFHSLVGREQELGSNLFGITEPEALFEVSFPGMTPPQVKVALDEIRKSAFYLRFHEGRYYAHSDPTVNIALAKIRRTLSEGEVNDLLSGTGRKVVSAGDQGMFHVEHDVAEPGHIPDGKNKPVLGIVSLGAGEIDEMAFVTTAGENRPRRQQNCVFLLTPRTVMVRGEARQSDTFFRNKQTESQETLASLDAIARDVLSRRRLEARPENYGIPVQKVRDEEFTREKRERENALITAMTQAYDGLWFPSAQGKIVRKEVKTAGGEGGAGVLALIQQVLSKEGELVTAEQATTKEALINLARLFFETGETIPVDQLRANFLEKRHWPVLEALSLLDTVVRSGVGRGMWCLFRMGGAERTRPEAFYSREQGELPMGLDLASEGWELVTVPGAKQRGWTGSEVTYDPARVESWTRDALDTHPAATAGDLLAHITERHGELPEPVVMDAILKQVQAGRAMTYAGETGQSERPDLVSGNSAMFRTVQKEDVIIAPAEASRRGWVTAEKLGLSLSGPEGTEKLVALLKDLSRIYDRGGKSRIDVLDLIHLELPGGGYLRVTLTDASAESIRHLGEFWEVLADKVRKGTQTEGRLDLREVDETCPLVKRLKEGA</sequence>
<organism evidence="2 3">
    <name type="scientific">Handelsmanbacteria sp. (strain RIFCSPLOWO2_12_FULL_64_10)</name>
    <dbReference type="NCBI Taxonomy" id="1817868"/>
    <lineage>
        <taxon>Bacteria</taxon>
        <taxon>Candidatus Handelsmaniibacteriota</taxon>
    </lineage>
</organism>
<gene>
    <name evidence="2" type="ORF">A3F84_17435</name>
</gene>
<dbReference type="AlphaFoldDB" id="A0A1F6CPL0"/>
<accession>A0A1F6CPL0</accession>
<dbReference type="EMBL" id="MFKF01000200">
    <property type="protein sequence ID" value="OGG50802.1"/>
    <property type="molecule type" value="Genomic_DNA"/>
</dbReference>
<proteinExistence type="predicted"/>